<organism evidence="7 8">
    <name type="scientific">Roseivirga pacifica</name>
    <dbReference type="NCBI Taxonomy" id="1267423"/>
    <lineage>
        <taxon>Bacteria</taxon>
        <taxon>Pseudomonadati</taxon>
        <taxon>Bacteroidota</taxon>
        <taxon>Cytophagia</taxon>
        <taxon>Cytophagales</taxon>
        <taxon>Roseivirgaceae</taxon>
        <taxon>Roseivirga</taxon>
    </lineage>
</organism>
<evidence type="ECO:0000313" key="7">
    <source>
        <dbReference type="EMBL" id="SEV95886.1"/>
    </source>
</evidence>
<dbReference type="GO" id="GO:0030313">
    <property type="term" value="C:cell envelope"/>
    <property type="evidence" value="ECO:0007669"/>
    <property type="project" value="UniProtKB-SubCell"/>
</dbReference>
<feature type="domain" description="Thioredoxin" evidence="6">
    <location>
        <begin position="339"/>
        <end position="504"/>
    </location>
</feature>
<dbReference type="OrthoDB" id="6399635at2"/>
<keyword evidence="4" id="KW-0676">Redox-active center</keyword>
<feature type="chain" id="PRO_5011657970" evidence="5">
    <location>
        <begin position="22"/>
        <end position="504"/>
    </location>
</feature>
<dbReference type="PROSITE" id="PS51352">
    <property type="entry name" value="THIOREDOXIN_2"/>
    <property type="match status" value="1"/>
</dbReference>
<keyword evidence="3" id="KW-1015">Disulfide bond</keyword>
<evidence type="ECO:0000259" key="6">
    <source>
        <dbReference type="PROSITE" id="PS51352"/>
    </source>
</evidence>
<dbReference type="RefSeq" id="WP_090257294.1">
    <property type="nucleotide sequence ID" value="NZ_FOIR01000001.1"/>
</dbReference>
<dbReference type="CDD" id="cd02966">
    <property type="entry name" value="TlpA_like_family"/>
    <property type="match status" value="1"/>
</dbReference>
<keyword evidence="2" id="KW-0201">Cytochrome c-type biogenesis</keyword>
<dbReference type="PROSITE" id="PS51257">
    <property type="entry name" value="PROKAR_LIPOPROTEIN"/>
    <property type="match status" value="1"/>
</dbReference>
<dbReference type="PANTHER" id="PTHR42852">
    <property type="entry name" value="THIOL:DISULFIDE INTERCHANGE PROTEIN DSBE"/>
    <property type="match status" value="1"/>
</dbReference>
<evidence type="ECO:0000256" key="3">
    <source>
        <dbReference type="ARBA" id="ARBA00023157"/>
    </source>
</evidence>
<keyword evidence="8" id="KW-1185">Reference proteome</keyword>
<dbReference type="InterPro" id="IPR036249">
    <property type="entry name" value="Thioredoxin-like_sf"/>
</dbReference>
<dbReference type="Pfam" id="PF13905">
    <property type="entry name" value="Thioredoxin_8"/>
    <property type="match status" value="1"/>
</dbReference>
<sequence length="504" mass="57677">MNNKSLLFLVLILIVACNTEAENTLLEPSAEKQPNEAVVIISNSTDSPISIELLDSIAHRPDNWIVNYNSVDTIALKLNHPARATVHSLVDYRQTKFISRGDTLRIDLDSTKMNVRSTDRLDAQKIVEERSKILSETDSLFNLLIAVDSSLAFKGVDYGLSVSKVYGLSINKPLLESNPELYDKLVEKLIYQLEATPTPLLEISSPELEAIQGLKYEIDRREAYLRLSFLASQFDKPEIYDQIFNSNLYQTDIFVKSPFVRGYLSYLIIKLVLNGEEDRSTNKSYINYKEAYDKLPDYLEGDLLAYARKICLEQMVSFEESNINVRKYLSKFLVDHQDSAFVASFEERYLLAYDAEINSTADLMLMSNAGSMLTLSELVKEASDSTQLYYVDFWASWCAPCRQAMPFSEEKRALFEDKGVKFIYLSMDRDKQKWETASLSHHLETYEHSYLLINPEAQQFIKDLKIDFIPRYIILNSEGKVIEDNAPGPEGERLDEVLLEYLGS</sequence>
<dbReference type="GeneID" id="99985659"/>
<accession>A0A1I0N4T9</accession>
<evidence type="ECO:0000256" key="2">
    <source>
        <dbReference type="ARBA" id="ARBA00022748"/>
    </source>
</evidence>
<evidence type="ECO:0000256" key="5">
    <source>
        <dbReference type="SAM" id="SignalP"/>
    </source>
</evidence>
<evidence type="ECO:0000256" key="1">
    <source>
        <dbReference type="ARBA" id="ARBA00004196"/>
    </source>
</evidence>
<proteinExistence type="predicted"/>
<dbReference type="PANTHER" id="PTHR42852:SF6">
    <property type="entry name" value="THIOL:DISULFIDE INTERCHANGE PROTEIN DSBE"/>
    <property type="match status" value="1"/>
</dbReference>
<evidence type="ECO:0000313" key="8">
    <source>
        <dbReference type="Proteomes" id="UP000199437"/>
    </source>
</evidence>
<protein>
    <submittedName>
        <fullName evidence="7">Thioredoxin-like</fullName>
    </submittedName>
</protein>
<reference evidence="8" key="1">
    <citation type="submission" date="2016-10" db="EMBL/GenBank/DDBJ databases">
        <authorList>
            <person name="Varghese N."/>
            <person name="Submissions S."/>
        </authorList>
    </citation>
    <scope>NUCLEOTIDE SEQUENCE [LARGE SCALE GENOMIC DNA]</scope>
    <source>
        <strain evidence="8">CGMCC 1.12402</strain>
    </source>
</reference>
<dbReference type="SUPFAM" id="SSF52833">
    <property type="entry name" value="Thioredoxin-like"/>
    <property type="match status" value="1"/>
</dbReference>
<dbReference type="InterPro" id="IPR050553">
    <property type="entry name" value="Thioredoxin_ResA/DsbE_sf"/>
</dbReference>
<evidence type="ECO:0000256" key="4">
    <source>
        <dbReference type="ARBA" id="ARBA00023284"/>
    </source>
</evidence>
<gene>
    <name evidence="7" type="ORF">SAMN05216290_0920</name>
</gene>
<dbReference type="Proteomes" id="UP000199437">
    <property type="component" value="Unassembled WGS sequence"/>
</dbReference>
<dbReference type="Gene3D" id="3.40.30.10">
    <property type="entry name" value="Glutaredoxin"/>
    <property type="match status" value="1"/>
</dbReference>
<dbReference type="STRING" id="1267423.SAMN05216290_0920"/>
<dbReference type="InterPro" id="IPR012336">
    <property type="entry name" value="Thioredoxin-like_fold"/>
</dbReference>
<feature type="signal peptide" evidence="5">
    <location>
        <begin position="1"/>
        <end position="21"/>
    </location>
</feature>
<dbReference type="InterPro" id="IPR013766">
    <property type="entry name" value="Thioredoxin_domain"/>
</dbReference>
<keyword evidence="5" id="KW-0732">Signal</keyword>
<comment type="subcellular location">
    <subcellularLocation>
        <location evidence="1">Cell envelope</location>
    </subcellularLocation>
</comment>
<dbReference type="EMBL" id="FOIR01000001">
    <property type="protein sequence ID" value="SEV95886.1"/>
    <property type="molecule type" value="Genomic_DNA"/>
</dbReference>
<name>A0A1I0N4T9_9BACT</name>
<dbReference type="AlphaFoldDB" id="A0A1I0N4T9"/>
<dbReference type="GO" id="GO:0017004">
    <property type="term" value="P:cytochrome complex assembly"/>
    <property type="evidence" value="ECO:0007669"/>
    <property type="project" value="UniProtKB-KW"/>
</dbReference>